<dbReference type="InterPro" id="IPR011990">
    <property type="entry name" value="TPR-like_helical_dom_sf"/>
</dbReference>
<dbReference type="Pfam" id="PF12739">
    <property type="entry name" value="TRAPPC-Trs85"/>
    <property type="match status" value="1"/>
</dbReference>
<dbReference type="Pfam" id="PF24545">
    <property type="entry name" value="Ig_TPPC8_1st"/>
    <property type="match status" value="1"/>
</dbReference>
<dbReference type="InterPro" id="IPR058541">
    <property type="entry name" value="Ig_TPPC8_1st"/>
</dbReference>
<dbReference type="Ensembl" id="ENSSANT00000020858.1">
    <property type="protein sequence ID" value="ENSSANP00000019555.1"/>
    <property type="gene ID" value="ENSSANG00000009287.1"/>
</dbReference>
<name>A0A671LK06_9TELE</name>
<dbReference type="SUPFAM" id="SSF48452">
    <property type="entry name" value="TPR-like"/>
    <property type="match status" value="1"/>
</dbReference>
<dbReference type="PANTHER" id="PTHR12975:SF6">
    <property type="entry name" value="TRAFFICKING PROTEIN PARTICLE COMPLEX SUBUNIT 8"/>
    <property type="match status" value="1"/>
</dbReference>
<dbReference type="InterPro" id="IPR024420">
    <property type="entry name" value="TRAPP_III_complex_Trs85"/>
</dbReference>
<proteinExistence type="predicted"/>
<keyword evidence="3" id="KW-1185">Reference proteome</keyword>
<sequence>MAQCVQSVQEFIQDSFVPMVAVLCSEDAERVTRKNSLSFPELLRPFCRLTSEGHLRDPNNQVVVVKGLRISMTGINTRPPQTPEMHRLLSQAVSVCQPPEGSPANVITAGDYDLNISATTPWFETYRENFLQSMPASEHEFLNHYLACMLVVSSCEAVPTEQFLKLSQEQHRIQHSGEYTHPKWFIPNTLKYYVLLHDISEGDEQRADSVYEDMKQRYGTQGCYLLKINSRSGRTGADEQMPDPWSQYLHKTSIHSPVSVTTSLQVTIAGHNFLQPQKQASVTSHTTPTPRGTCLTLNDHDHIRQFIQEFTFRGLLPHIEKNIRQLNDQLVSRKGLSRSLFSATKKLFGGGKVPEKSIAELKNTAGLLYPSEAPELQIRKMADLCFLVQHYELAYNCYHTAKKDFLSDQAMLYAAGALEMAAVAAFLQSGAPRPYPAHYMDTAIQTYRDVCKNMLLAERCCLLSAEILKSQTKYSDAATLLIKMTSEDSDLRSALLLEQAAHCFINMRVPMVRKFAFHMILAGHRFSKAGQKRHALRCYCQALQVYKGKGWALAEDHINFTIGRQSFTLRQPDNAVAAFRHILINDSKQSAVQQTAFLREYLYVYKSMSQVTGDGSLPQLPLPCLHSSQTRVFFGHERRLAKGEKQAATHVSLDQEFDRDLSQLWRELEERVVAVVNRGAVPITFQPSQCCLNSQTDNLRYPLAVVEEPIIVEVVFRNPLKVPLALSALCLLWKFTPKDFSDPQGSTAGETITNEKEAASLKEVRLLIVSRFIVPEASSFEFLISLINFYI</sequence>
<dbReference type="PANTHER" id="PTHR12975">
    <property type="entry name" value="TRANSPORT PROTEIN TRAPP"/>
    <property type="match status" value="1"/>
</dbReference>
<reference evidence="2" key="2">
    <citation type="submission" date="2025-09" db="UniProtKB">
        <authorList>
            <consortium name="Ensembl"/>
        </authorList>
    </citation>
    <scope>IDENTIFICATION</scope>
</reference>
<evidence type="ECO:0000313" key="3">
    <source>
        <dbReference type="Proteomes" id="UP000472260"/>
    </source>
</evidence>
<evidence type="ECO:0000259" key="1">
    <source>
        <dbReference type="Pfam" id="PF24545"/>
    </source>
</evidence>
<accession>A0A671LK06</accession>
<feature type="domain" description="TPPC8 first Ig-like" evidence="1">
    <location>
        <begin position="654"/>
        <end position="765"/>
    </location>
</feature>
<organism evidence="2 3">
    <name type="scientific">Sinocyclocheilus anshuiensis</name>
    <dbReference type="NCBI Taxonomy" id="1608454"/>
    <lineage>
        <taxon>Eukaryota</taxon>
        <taxon>Metazoa</taxon>
        <taxon>Chordata</taxon>
        <taxon>Craniata</taxon>
        <taxon>Vertebrata</taxon>
        <taxon>Euteleostomi</taxon>
        <taxon>Actinopterygii</taxon>
        <taxon>Neopterygii</taxon>
        <taxon>Teleostei</taxon>
        <taxon>Ostariophysi</taxon>
        <taxon>Cypriniformes</taxon>
        <taxon>Cyprinidae</taxon>
        <taxon>Cyprininae</taxon>
        <taxon>Sinocyclocheilus</taxon>
    </lineage>
</organism>
<protein>
    <recommendedName>
        <fullName evidence="1">TPPC8 first Ig-like domain-containing protein</fullName>
    </recommendedName>
</protein>
<gene>
    <name evidence="2" type="primary">trappc8</name>
</gene>
<dbReference type="AlphaFoldDB" id="A0A671LK06"/>
<reference evidence="2" key="1">
    <citation type="submission" date="2025-08" db="UniProtKB">
        <authorList>
            <consortium name="Ensembl"/>
        </authorList>
    </citation>
    <scope>IDENTIFICATION</scope>
</reference>
<dbReference type="GO" id="GO:1990072">
    <property type="term" value="C:TRAPPIII protein complex"/>
    <property type="evidence" value="ECO:0007669"/>
    <property type="project" value="TreeGrafter"/>
</dbReference>
<evidence type="ECO:0000313" key="2">
    <source>
        <dbReference type="Ensembl" id="ENSSANP00000019555.1"/>
    </source>
</evidence>
<dbReference type="Proteomes" id="UP000472260">
    <property type="component" value="Unassembled WGS sequence"/>
</dbReference>